<evidence type="ECO:0000256" key="12">
    <source>
        <dbReference type="SAM" id="Coils"/>
    </source>
</evidence>
<evidence type="ECO:0000313" key="15">
    <source>
        <dbReference type="EMBL" id="KAH0573779.1"/>
    </source>
</evidence>
<feature type="domain" description="Protein kinase" evidence="13">
    <location>
        <begin position="11"/>
        <end position="275"/>
    </location>
</feature>
<dbReference type="Gene3D" id="3.30.200.20">
    <property type="entry name" value="Phosphorylase Kinase, domain 1"/>
    <property type="match status" value="1"/>
</dbReference>
<evidence type="ECO:0000256" key="11">
    <source>
        <dbReference type="RuleBase" id="RU000304"/>
    </source>
</evidence>
<dbReference type="InterPro" id="IPR008271">
    <property type="entry name" value="Ser/Thr_kinase_AS"/>
</dbReference>
<comment type="similarity">
    <text evidence="1">Belongs to the protein kinase superfamily. NEK Ser/Thr protein kinase family. NIMA subfamily.</text>
</comment>
<dbReference type="PANTHER" id="PTHR44899">
    <property type="entry name" value="CAMK FAMILY PROTEIN KINASE"/>
    <property type="match status" value="1"/>
</dbReference>
<evidence type="ECO:0000256" key="9">
    <source>
        <dbReference type="ARBA" id="ARBA00048679"/>
    </source>
</evidence>
<dbReference type="Gene3D" id="1.10.510.10">
    <property type="entry name" value="Transferase(Phosphotransferase) domain 1"/>
    <property type="match status" value="1"/>
</dbReference>
<dbReference type="GO" id="GO:0004674">
    <property type="term" value="F:protein serine/threonine kinase activity"/>
    <property type="evidence" value="ECO:0007669"/>
    <property type="project" value="UniProtKB-KW"/>
</dbReference>
<feature type="binding site" evidence="10">
    <location>
        <position position="40"/>
    </location>
    <ligand>
        <name>ATP</name>
        <dbReference type="ChEBI" id="CHEBI:30616"/>
    </ligand>
</feature>
<evidence type="ECO:0000256" key="1">
    <source>
        <dbReference type="ARBA" id="ARBA00010886"/>
    </source>
</evidence>
<dbReference type="PROSITE" id="PS00108">
    <property type="entry name" value="PROTEIN_KINASE_ST"/>
    <property type="match status" value="1"/>
</dbReference>
<dbReference type="VEuPathDB" id="GiardiaDB:SS50377_23714"/>
<keyword evidence="3 11" id="KW-0723">Serine/threonine-protein kinase</keyword>
<dbReference type="EC" id="2.7.11.1" evidence="2"/>
<evidence type="ECO:0000256" key="3">
    <source>
        <dbReference type="ARBA" id="ARBA00022527"/>
    </source>
</evidence>
<dbReference type="EMBL" id="KI546074">
    <property type="protein sequence ID" value="EST46393.1"/>
    <property type="molecule type" value="Genomic_DNA"/>
</dbReference>
<reference evidence="14 15" key="1">
    <citation type="journal article" date="2014" name="PLoS Genet.">
        <title>The Genome of Spironucleus salmonicida Highlights a Fish Pathogen Adapted to Fluctuating Environments.</title>
        <authorList>
            <person name="Xu F."/>
            <person name="Jerlstrom-Hultqvist J."/>
            <person name="Einarsson E."/>
            <person name="Astvaldsson A."/>
            <person name="Svard S.G."/>
            <person name="Andersson J.O."/>
        </authorList>
    </citation>
    <scope>NUCLEOTIDE SEQUENCE</scope>
    <source>
        <strain evidence="15">ATCC 50377</strain>
    </source>
</reference>
<comment type="catalytic activity">
    <reaction evidence="9">
        <text>L-seryl-[protein] + ATP = O-phospho-L-seryl-[protein] + ADP + H(+)</text>
        <dbReference type="Rhea" id="RHEA:17989"/>
        <dbReference type="Rhea" id="RHEA-COMP:9863"/>
        <dbReference type="Rhea" id="RHEA-COMP:11604"/>
        <dbReference type="ChEBI" id="CHEBI:15378"/>
        <dbReference type="ChEBI" id="CHEBI:29999"/>
        <dbReference type="ChEBI" id="CHEBI:30616"/>
        <dbReference type="ChEBI" id="CHEBI:83421"/>
        <dbReference type="ChEBI" id="CHEBI:456216"/>
        <dbReference type="EC" id="2.7.11.1"/>
    </reaction>
</comment>
<evidence type="ECO:0000256" key="8">
    <source>
        <dbReference type="ARBA" id="ARBA00047899"/>
    </source>
</evidence>
<evidence type="ECO:0000313" key="14">
    <source>
        <dbReference type="EMBL" id="EST46393.1"/>
    </source>
</evidence>
<keyword evidence="5 10" id="KW-0547">Nucleotide-binding</keyword>
<keyword evidence="12" id="KW-0175">Coiled coil</keyword>
<dbReference type="EMBL" id="AUWU02000004">
    <property type="protein sequence ID" value="KAH0573779.1"/>
    <property type="molecule type" value="Genomic_DNA"/>
</dbReference>
<dbReference type="PROSITE" id="PS00107">
    <property type="entry name" value="PROTEIN_KINASE_ATP"/>
    <property type="match status" value="1"/>
</dbReference>
<sequence length="341" mass="38641">MDGNKDVNKDYIFLTLIGTGSFGRVHKVQNRSTQSIYACKEIDYSKMSEKEKKLLVHEVNTLKELHHKNIVQYVDRYLDRNSGKLYLVMEYCDSGDLARYIKRHKAERKYVAEEKIWAVLLQLLNALSYCHDTQLAEKNARIIHRDLKPGNVFMAKDGSLKLGDFGLCRALGDDSIAQTNVGTPLYMPPEILAKQSYSEKADIWSLGCIIYELAALQPPYVASNLDSLKAKVKQGMKPALPSHYTTELKKIVDQMLAMQPNSRPSCLEMLQHPKIKAICGGAAPTAPAAVYQPYQDNSAKTQVLQAMEDRLKAKEATLKMKDDKVERALQEINRRELGNRY</sequence>
<organism evidence="14">
    <name type="scientific">Spironucleus salmonicida</name>
    <dbReference type="NCBI Taxonomy" id="348837"/>
    <lineage>
        <taxon>Eukaryota</taxon>
        <taxon>Metamonada</taxon>
        <taxon>Diplomonadida</taxon>
        <taxon>Hexamitidae</taxon>
        <taxon>Hexamitinae</taxon>
        <taxon>Spironucleus</taxon>
    </lineage>
</organism>
<evidence type="ECO:0000256" key="6">
    <source>
        <dbReference type="ARBA" id="ARBA00022777"/>
    </source>
</evidence>
<proteinExistence type="inferred from homology"/>
<dbReference type="InterPro" id="IPR051131">
    <property type="entry name" value="NEK_Ser/Thr_kinase_NIMA"/>
</dbReference>
<dbReference type="PROSITE" id="PS50011">
    <property type="entry name" value="PROTEIN_KINASE_DOM"/>
    <property type="match status" value="1"/>
</dbReference>
<dbReference type="Proteomes" id="UP000018208">
    <property type="component" value="Unassembled WGS sequence"/>
</dbReference>
<dbReference type="SMART" id="SM00220">
    <property type="entry name" value="S_TKc"/>
    <property type="match status" value="1"/>
</dbReference>
<evidence type="ECO:0000256" key="10">
    <source>
        <dbReference type="PROSITE-ProRule" id="PRU10141"/>
    </source>
</evidence>
<accession>V6LQ69</accession>
<dbReference type="PANTHER" id="PTHR44899:SF10">
    <property type="entry name" value="NIMA-RELATED KINASE 2"/>
    <property type="match status" value="1"/>
</dbReference>
<evidence type="ECO:0000259" key="13">
    <source>
        <dbReference type="PROSITE" id="PS50011"/>
    </source>
</evidence>
<dbReference type="InterPro" id="IPR011009">
    <property type="entry name" value="Kinase-like_dom_sf"/>
</dbReference>
<evidence type="ECO:0000313" key="16">
    <source>
        <dbReference type="Proteomes" id="UP000018208"/>
    </source>
</evidence>
<keyword evidence="7 10" id="KW-0067">ATP-binding</keyword>
<feature type="coiled-coil region" evidence="12">
    <location>
        <begin position="304"/>
        <end position="331"/>
    </location>
</feature>
<dbReference type="AlphaFoldDB" id="V6LQ69"/>
<gene>
    <name evidence="14" type="ORF">SS50377_13477</name>
    <name evidence="15" type="ORF">SS50377_23714</name>
</gene>
<dbReference type="FunFam" id="3.30.200.20:FF:000097">
    <property type="entry name" value="Probable serine/threonine-protein kinase nek1"/>
    <property type="match status" value="1"/>
</dbReference>
<keyword evidence="6 14" id="KW-0418">Kinase</keyword>
<dbReference type="GO" id="GO:0005524">
    <property type="term" value="F:ATP binding"/>
    <property type="evidence" value="ECO:0007669"/>
    <property type="project" value="UniProtKB-UniRule"/>
</dbReference>
<dbReference type="InterPro" id="IPR000719">
    <property type="entry name" value="Prot_kinase_dom"/>
</dbReference>
<evidence type="ECO:0000256" key="2">
    <source>
        <dbReference type="ARBA" id="ARBA00012513"/>
    </source>
</evidence>
<evidence type="ECO:0000256" key="4">
    <source>
        <dbReference type="ARBA" id="ARBA00022679"/>
    </source>
</evidence>
<dbReference type="CDD" id="cd08217">
    <property type="entry name" value="STKc_Nek2"/>
    <property type="match status" value="1"/>
</dbReference>
<name>V6LQ69_9EUKA</name>
<reference evidence="15" key="2">
    <citation type="submission" date="2020-12" db="EMBL/GenBank/DDBJ databases">
        <title>New Spironucleus salmonicida genome in near-complete chromosomes.</title>
        <authorList>
            <person name="Xu F."/>
            <person name="Kurt Z."/>
            <person name="Jimenez-Gonzalez A."/>
            <person name="Astvaldsson A."/>
            <person name="Andersson J.O."/>
            <person name="Svard S.G."/>
        </authorList>
    </citation>
    <scope>NUCLEOTIDE SEQUENCE</scope>
    <source>
        <strain evidence="15">ATCC 50377</strain>
    </source>
</reference>
<dbReference type="SUPFAM" id="SSF56112">
    <property type="entry name" value="Protein kinase-like (PK-like)"/>
    <property type="match status" value="1"/>
</dbReference>
<protein>
    <recommendedName>
        <fullName evidence="2">non-specific serine/threonine protein kinase</fullName>
        <ecNumber evidence="2">2.7.11.1</ecNumber>
    </recommendedName>
</protein>
<keyword evidence="16" id="KW-1185">Reference proteome</keyword>
<comment type="catalytic activity">
    <reaction evidence="8">
        <text>L-threonyl-[protein] + ATP = O-phospho-L-threonyl-[protein] + ADP + H(+)</text>
        <dbReference type="Rhea" id="RHEA:46608"/>
        <dbReference type="Rhea" id="RHEA-COMP:11060"/>
        <dbReference type="Rhea" id="RHEA-COMP:11605"/>
        <dbReference type="ChEBI" id="CHEBI:15378"/>
        <dbReference type="ChEBI" id="CHEBI:30013"/>
        <dbReference type="ChEBI" id="CHEBI:30616"/>
        <dbReference type="ChEBI" id="CHEBI:61977"/>
        <dbReference type="ChEBI" id="CHEBI:456216"/>
        <dbReference type="EC" id="2.7.11.1"/>
    </reaction>
</comment>
<evidence type="ECO:0000256" key="5">
    <source>
        <dbReference type="ARBA" id="ARBA00022741"/>
    </source>
</evidence>
<keyword evidence="4" id="KW-0808">Transferase</keyword>
<evidence type="ECO:0000256" key="7">
    <source>
        <dbReference type="ARBA" id="ARBA00022840"/>
    </source>
</evidence>
<dbReference type="Pfam" id="PF00069">
    <property type="entry name" value="Pkinase"/>
    <property type="match status" value="1"/>
</dbReference>
<dbReference type="InterPro" id="IPR017441">
    <property type="entry name" value="Protein_kinase_ATP_BS"/>
</dbReference>
<dbReference type="OrthoDB" id="248923at2759"/>